<evidence type="ECO:0000256" key="5">
    <source>
        <dbReference type="ARBA" id="ARBA00022737"/>
    </source>
</evidence>
<evidence type="ECO:0000313" key="13">
    <source>
        <dbReference type="Proteomes" id="UP000183940"/>
    </source>
</evidence>
<dbReference type="InterPro" id="IPR019734">
    <property type="entry name" value="TPR_rpt"/>
</dbReference>
<evidence type="ECO:0000256" key="10">
    <source>
        <dbReference type="PROSITE-ProRule" id="PRU00339"/>
    </source>
</evidence>
<keyword evidence="4" id="KW-0493">Microtubule</keyword>
<evidence type="ECO:0000256" key="3">
    <source>
        <dbReference type="ARBA" id="ARBA00022490"/>
    </source>
</evidence>
<dbReference type="GO" id="GO:0005871">
    <property type="term" value="C:kinesin complex"/>
    <property type="evidence" value="ECO:0007669"/>
    <property type="project" value="InterPro"/>
</dbReference>
<dbReference type="GO" id="GO:0019894">
    <property type="term" value="F:kinesin binding"/>
    <property type="evidence" value="ECO:0007669"/>
    <property type="project" value="TreeGrafter"/>
</dbReference>
<comment type="similarity">
    <text evidence="2">Belongs to the kinesin light chain family.</text>
</comment>
<dbReference type="SMART" id="SM00028">
    <property type="entry name" value="TPR"/>
    <property type="match status" value="7"/>
</dbReference>
<keyword evidence="6 10" id="KW-0802">TPR repeat</keyword>
<feature type="repeat" description="TPR" evidence="10">
    <location>
        <begin position="256"/>
        <end position="289"/>
    </location>
</feature>
<reference evidence="12" key="1">
    <citation type="submission" date="2016-10" db="EMBL/GenBank/DDBJ databases">
        <title>CRISPR-Cas defence system in Roseofilum reptotaenium: evidence of a bacteriophage-cyanobacterium arms race in the coral black band disease.</title>
        <authorList>
            <person name="Buerger P."/>
            <person name="Wood-Charlson E.M."/>
            <person name="Weynberg K.D."/>
            <person name="Willis B."/>
            <person name="Van Oppen M.J."/>
        </authorList>
    </citation>
    <scope>NUCLEOTIDE SEQUENCE [LARGE SCALE GENOMIC DNA]</scope>
    <source>
        <strain evidence="12">AO1-A</strain>
    </source>
</reference>
<dbReference type="PANTHER" id="PTHR45783:SF3">
    <property type="entry name" value="KINESIN LIGHT CHAIN"/>
    <property type="match status" value="1"/>
</dbReference>
<feature type="domain" description="CHAT" evidence="11">
    <location>
        <begin position="861"/>
        <end position="1019"/>
    </location>
</feature>
<dbReference type="GO" id="GO:0005737">
    <property type="term" value="C:cytoplasm"/>
    <property type="evidence" value="ECO:0007669"/>
    <property type="project" value="TreeGrafter"/>
</dbReference>
<accession>A0A1L9QUK5</accession>
<name>A0A1L9QUK5_9CYAN</name>
<keyword evidence="9" id="KW-0206">Cytoskeleton</keyword>
<dbReference type="GO" id="GO:0007018">
    <property type="term" value="P:microtubule-based movement"/>
    <property type="evidence" value="ECO:0007669"/>
    <property type="project" value="TreeGrafter"/>
</dbReference>
<evidence type="ECO:0000256" key="1">
    <source>
        <dbReference type="ARBA" id="ARBA00004245"/>
    </source>
</evidence>
<evidence type="ECO:0000256" key="6">
    <source>
        <dbReference type="ARBA" id="ARBA00022803"/>
    </source>
</evidence>
<sequence length="1027" mass="115806">MNKHPIKKFMTSIKQWHNELVTSLMLKALNEKIVPLHYQEQHTEIFQPLEWKNLSEQHLLLFDRGKYEEAISKAERVLKLAREIWGNEHKNVATSANGLANLYQVQGKYSEAELLYEEAIRIGRMTNHPELAKLLGNFAELCRVQGEYSKGELLCKEGVEVGRSLPDNHTDLALCLNILALLYQFQGKYSEVESLFKEAIEIDRTLPNNDLNLARDFNRMAGLYLLQGRYSEAELLLQKATDIFRRALPQNHPNLATHLHNVAVSYQYQGRYSEAEPLFQEAIEIDSIALPDGHPDLAQHHCNFAWLYKDQGRYTEALQQFQASLECEQKRLRYIFSTHSDRERREYLQSNRQTYDVFLSLVSQYLADDPEAVGAALDAVLRRKSLTTEALAAQSAAIYSGRYGKAVIALFRKRQAYLEKLGEAMYTPPAPQIDREVDRQQREQYCQFVKDLQTKAETLEKQLAKKVPELQLNQQTINWQEIAKELPKGWALVEFVRFRHRDFEGKKWQEERYLAFTVMAHQPEQVRLIDLGEAQALDRLITQFRHYFIGPGDKLGRYRPGFAQQQAKKQEKLYQVLCRPLIEVLGGASHWFLAPDSALNLLPFQILPMPSSANSLPSASSGQRLRERWVSGDGFAPSRSAPHNGYLGDMYSMSYLSSGRDLLRQSPKRKPNTCPATILADPDYDWDGVPFDSAQGTLSAQGTPSVEGKLGVETLATLSGFERAAGTDIFGRQVAELLKMQPYLDKEAVSTHLTDSACPRILAIATHGFARMGQKPYREFVLALLATDVEQHTKLFEQNPHLMNPHLLEFIEQAAQYNDAENPEISQCLLNLTPQIQAYLNAHPPSRLDAEDADDAMYRAGVALAGANVWNQGKPLPEGMKGILFAQDIASLDLWGNELSALIACQTGLGEVSSGEGVFGLRRAFVVAGSKTLIMSLWSVPALATAYLMEWFFHYLDQGEGRAAALATAQSDVRRVTAGELHQSELGQAILQELGKDYADKECPLSHPYYWGAWVCQGDIGGLAINA</sequence>
<dbReference type="STRING" id="1925591.BI308_06580"/>
<keyword evidence="13" id="KW-1185">Reference proteome</keyword>
<keyword evidence="5" id="KW-0677">Repeat</keyword>
<evidence type="ECO:0000256" key="8">
    <source>
        <dbReference type="ARBA" id="ARBA00023175"/>
    </source>
</evidence>
<keyword evidence="3" id="KW-0963">Cytoplasm</keyword>
<dbReference type="Gene3D" id="1.25.40.10">
    <property type="entry name" value="Tetratricopeptide repeat domain"/>
    <property type="match status" value="2"/>
</dbReference>
<dbReference type="PRINTS" id="PR00381">
    <property type="entry name" value="KINESINLIGHT"/>
</dbReference>
<dbReference type="Proteomes" id="UP000183940">
    <property type="component" value="Unassembled WGS sequence"/>
</dbReference>
<dbReference type="EMBL" id="MLAW01000008">
    <property type="protein sequence ID" value="OJJ26277.1"/>
    <property type="molecule type" value="Genomic_DNA"/>
</dbReference>
<evidence type="ECO:0000256" key="2">
    <source>
        <dbReference type="ARBA" id="ARBA00009622"/>
    </source>
</evidence>
<comment type="subcellular location">
    <subcellularLocation>
        <location evidence="1">Cytoplasm</location>
        <location evidence="1">Cytoskeleton</location>
    </subcellularLocation>
</comment>
<dbReference type="Pfam" id="PF13424">
    <property type="entry name" value="TPR_12"/>
    <property type="match status" value="3"/>
</dbReference>
<dbReference type="PANTHER" id="PTHR45783">
    <property type="entry name" value="KINESIN LIGHT CHAIN"/>
    <property type="match status" value="1"/>
</dbReference>
<dbReference type="SUPFAM" id="SSF81901">
    <property type="entry name" value="HCP-like"/>
    <property type="match status" value="1"/>
</dbReference>
<keyword evidence="8" id="KW-0505">Motor protein</keyword>
<evidence type="ECO:0000256" key="9">
    <source>
        <dbReference type="ARBA" id="ARBA00023212"/>
    </source>
</evidence>
<dbReference type="GO" id="GO:0005874">
    <property type="term" value="C:microtubule"/>
    <property type="evidence" value="ECO:0007669"/>
    <property type="project" value="UniProtKB-KW"/>
</dbReference>
<dbReference type="InterPro" id="IPR024983">
    <property type="entry name" value="CHAT_dom"/>
</dbReference>
<dbReference type="AlphaFoldDB" id="A0A1L9QUK5"/>
<dbReference type="Pfam" id="PF12770">
    <property type="entry name" value="CHAT"/>
    <property type="match status" value="2"/>
</dbReference>
<gene>
    <name evidence="12" type="ORF">BI308_06580</name>
</gene>
<dbReference type="Pfam" id="PF13374">
    <property type="entry name" value="TPR_10"/>
    <property type="match status" value="1"/>
</dbReference>
<evidence type="ECO:0000256" key="7">
    <source>
        <dbReference type="ARBA" id="ARBA00023054"/>
    </source>
</evidence>
<evidence type="ECO:0000313" key="12">
    <source>
        <dbReference type="EMBL" id="OJJ26277.1"/>
    </source>
</evidence>
<dbReference type="PROSITE" id="PS50005">
    <property type="entry name" value="TPR"/>
    <property type="match status" value="1"/>
</dbReference>
<protein>
    <recommendedName>
        <fullName evidence="11">CHAT domain-containing protein</fullName>
    </recommendedName>
</protein>
<organism evidence="12 13">
    <name type="scientific">Roseofilum reptotaenium AO1-A</name>
    <dbReference type="NCBI Taxonomy" id="1925591"/>
    <lineage>
        <taxon>Bacteria</taxon>
        <taxon>Bacillati</taxon>
        <taxon>Cyanobacteriota</taxon>
        <taxon>Cyanophyceae</taxon>
        <taxon>Desertifilales</taxon>
        <taxon>Desertifilaceae</taxon>
        <taxon>Roseofilum</taxon>
    </lineage>
</organism>
<dbReference type="InterPro" id="IPR011990">
    <property type="entry name" value="TPR-like_helical_dom_sf"/>
</dbReference>
<feature type="domain" description="CHAT" evidence="11">
    <location>
        <begin position="571"/>
        <end position="790"/>
    </location>
</feature>
<comment type="caution">
    <text evidence="12">The sequence shown here is derived from an EMBL/GenBank/DDBJ whole genome shotgun (WGS) entry which is preliminary data.</text>
</comment>
<evidence type="ECO:0000256" key="4">
    <source>
        <dbReference type="ARBA" id="ARBA00022701"/>
    </source>
</evidence>
<keyword evidence="7" id="KW-0175">Coiled coil</keyword>
<dbReference type="InterPro" id="IPR002151">
    <property type="entry name" value="Kinesin_light"/>
</dbReference>
<evidence type="ECO:0000259" key="11">
    <source>
        <dbReference type="Pfam" id="PF12770"/>
    </source>
</evidence>
<proteinExistence type="inferred from homology"/>